<keyword evidence="7" id="KW-0812">Transmembrane</keyword>
<feature type="transmembrane region" description="Helical" evidence="7">
    <location>
        <begin position="129"/>
        <end position="150"/>
    </location>
</feature>
<evidence type="ECO:0000256" key="6">
    <source>
        <dbReference type="SAM" id="MobiDB-lite"/>
    </source>
</evidence>
<dbReference type="SMART" id="SM00714">
    <property type="entry name" value="LITAF"/>
    <property type="match status" value="1"/>
</dbReference>
<name>A0A0G4IEH1_9ALVE</name>
<evidence type="ECO:0000256" key="7">
    <source>
        <dbReference type="SAM" id="Phobius"/>
    </source>
</evidence>
<feature type="domain" description="LITAF" evidence="8">
    <location>
        <begin position="19"/>
        <end position="103"/>
    </location>
</feature>
<feature type="region of interest" description="Disordered" evidence="6">
    <location>
        <begin position="571"/>
        <end position="617"/>
    </location>
</feature>
<dbReference type="PROSITE" id="PS51837">
    <property type="entry name" value="LITAF"/>
    <property type="match status" value="1"/>
</dbReference>
<feature type="compositionally biased region" description="Gly residues" evidence="6">
    <location>
        <begin position="522"/>
        <end position="534"/>
    </location>
</feature>
<feature type="transmembrane region" description="Helical" evidence="7">
    <location>
        <begin position="56"/>
        <end position="80"/>
    </location>
</feature>
<keyword evidence="3" id="KW-0479">Metal-binding</keyword>
<feature type="compositionally biased region" description="Gly residues" evidence="6">
    <location>
        <begin position="502"/>
        <end position="515"/>
    </location>
</feature>
<protein>
    <recommendedName>
        <fullName evidence="8">LITAF domain-containing protein</fullName>
    </recommendedName>
</protein>
<evidence type="ECO:0000313" key="9">
    <source>
        <dbReference type="EMBL" id="CEM55603.1"/>
    </source>
</evidence>
<dbReference type="InterPro" id="IPR006629">
    <property type="entry name" value="LITAF"/>
</dbReference>
<feature type="region of interest" description="Disordered" evidence="6">
    <location>
        <begin position="339"/>
        <end position="556"/>
    </location>
</feature>
<keyword evidence="7" id="KW-1133">Transmembrane helix</keyword>
<feature type="compositionally biased region" description="Basic and acidic residues" evidence="6">
    <location>
        <begin position="389"/>
        <end position="405"/>
    </location>
</feature>
<evidence type="ECO:0000259" key="8">
    <source>
        <dbReference type="PROSITE" id="PS51837"/>
    </source>
</evidence>
<dbReference type="InterPro" id="IPR037519">
    <property type="entry name" value="LITAF_fam"/>
</dbReference>
<gene>
    <name evidence="9" type="ORF">Cvel_13680</name>
</gene>
<feature type="compositionally biased region" description="Acidic residues" evidence="6">
    <location>
        <begin position="350"/>
        <end position="364"/>
    </location>
</feature>
<accession>A0A0G4IEH1</accession>
<dbReference type="EMBL" id="CDMZ01005893">
    <property type="protein sequence ID" value="CEM55603.1"/>
    <property type="molecule type" value="Genomic_DNA"/>
</dbReference>
<dbReference type="Pfam" id="PF10601">
    <property type="entry name" value="zf-LITAF-like"/>
    <property type="match status" value="1"/>
</dbReference>
<reference evidence="9" key="1">
    <citation type="submission" date="2014-11" db="EMBL/GenBank/DDBJ databases">
        <authorList>
            <person name="Otto D Thomas"/>
            <person name="Naeem Raeece"/>
        </authorList>
    </citation>
    <scope>NUCLEOTIDE SEQUENCE</scope>
</reference>
<dbReference type="PANTHER" id="PTHR23292:SF6">
    <property type="entry name" value="FI16602P1-RELATED"/>
    <property type="match status" value="1"/>
</dbReference>
<evidence type="ECO:0000256" key="4">
    <source>
        <dbReference type="ARBA" id="ARBA00022833"/>
    </source>
</evidence>
<feature type="compositionally biased region" description="Basic and acidic residues" evidence="6">
    <location>
        <begin position="430"/>
        <end position="449"/>
    </location>
</feature>
<evidence type="ECO:0000256" key="5">
    <source>
        <dbReference type="ARBA" id="ARBA00023136"/>
    </source>
</evidence>
<keyword evidence="4" id="KW-0862">Zinc</keyword>
<comment type="subcellular location">
    <subcellularLocation>
        <location evidence="1">Membrane</location>
        <topology evidence="1">Peripheral membrane protein</topology>
    </subcellularLocation>
</comment>
<dbReference type="GO" id="GO:0008270">
    <property type="term" value="F:zinc ion binding"/>
    <property type="evidence" value="ECO:0007669"/>
    <property type="project" value="TreeGrafter"/>
</dbReference>
<evidence type="ECO:0000256" key="2">
    <source>
        <dbReference type="ARBA" id="ARBA00005975"/>
    </source>
</evidence>
<dbReference type="VEuPathDB" id="CryptoDB:Cvel_13680"/>
<dbReference type="PANTHER" id="PTHR23292">
    <property type="entry name" value="LIPOPOLYSACCHARIDE-INDUCED TUMOR NECROSIS FACTOR-ALPHA FACTOR"/>
    <property type="match status" value="1"/>
</dbReference>
<feature type="compositionally biased region" description="Basic and acidic residues" evidence="6">
    <location>
        <begin position="591"/>
        <end position="602"/>
    </location>
</feature>
<evidence type="ECO:0000256" key="3">
    <source>
        <dbReference type="ARBA" id="ARBA00022723"/>
    </source>
</evidence>
<comment type="similarity">
    <text evidence="2">Belongs to the CDIP1/LITAF family.</text>
</comment>
<dbReference type="AlphaFoldDB" id="A0A0G4IEH1"/>
<evidence type="ECO:0000256" key="1">
    <source>
        <dbReference type="ARBA" id="ARBA00004170"/>
    </source>
</evidence>
<organism evidence="9">
    <name type="scientific">Chromera velia CCMP2878</name>
    <dbReference type="NCBI Taxonomy" id="1169474"/>
    <lineage>
        <taxon>Eukaryota</taxon>
        <taxon>Sar</taxon>
        <taxon>Alveolata</taxon>
        <taxon>Colpodellida</taxon>
        <taxon>Chromeraceae</taxon>
        <taxon>Chromera</taxon>
    </lineage>
</organism>
<dbReference type="GO" id="GO:0016020">
    <property type="term" value="C:membrane"/>
    <property type="evidence" value="ECO:0007669"/>
    <property type="project" value="UniProtKB-SubCell"/>
</dbReference>
<proteinExistence type="inferred from homology"/>
<sequence length="617" mass="65887">MSAARPQAEPYFGYSVERVEKEDVNQGVDFGDLPVQCKCPHCKRSITTHVDFENNVLTFTTAIACFCLLHWLSICILPFIWPLLQDSVHTCPQCLNTVTRQRRINLPSVREDVMTFRCGSCAMVLSRKYVLVFFVVLVLIVVFSILRWWLFHLAQNPQLLRGPTIDKKWDEFTESCGYRSYLGNPISSSRAFDRDFAGKTVEGWTGTVWSIHEGSWSTSQVYIRMWPSQYPRQDAPDLRLFFGTELHEQIAEVQPGQWVSVDFTFLSLGRRGQPHIGNLWRLQRAASPPEFVEMQESERSLHQLLGSVLGLPRPFPSFLAGQTGGPRVVRVFGGPPPGFFAGVPPGGMGEGDEEDSEGEEEEGGDIGVRMPRHGGGGGPGGMPAVHVIPDPHRIKETMETEREGEGSSGESVEGAGGDEKGAGGNLGSQGEREEKQLGGDVKQESELEKVPGGSVHSTEAVKDPPVVPSGSLGNGGDVLGSSESRETGGGDVNSNGVDSGDSGDGGLRVGVGGVSDGDPQGRVGGAQQGQGGSGVSSSLPDPPAPETAGSLDDAVKAQDARLLNSESAAFVQAETENAGAISGTAGDQEAEPDRGVSAEDPGKQNSDPSGKAEELMS</sequence>
<keyword evidence="5 7" id="KW-0472">Membrane</keyword>